<feature type="domain" description="GIT Spa2 homology (SHD)" evidence="3">
    <location>
        <begin position="45"/>
        <end position="75"/>
    </location>
</feature>
<feature type="compositionally biased region" description="Polar residues" evidence="2">
    <location>
        <begin position="1082"/>
        <end position="1092"/>
    </location>
</feature>
<feature type="compositionally biased region" description="Acidic residues" evidence="2">
    <location>
        <begin position="1547"/>
        <end position="1556"/>
    </location>
</feature>
<feature type="compositionally biased region" description="Low complexity" evidence="2">
    <location>
        <begin position="341"/>
        <end position="354"/>
    </location>
</feature>
<feature type="compositionally biased region" description="Basic and acidic residues" evidence="2">
    <location>
        <begin position="924"/>
        <end position="938"/>
    </location>
</feature>
<feature type="region of interest" description="Disordered" evidence="2">
    <location>
        <begin position="592"/>
        <end position="650"/>
    </location>
</feature>
<feature type="domain" description="GIT Spa2 homology (SHD)" evidence="3">
    <location>
        <begin position="95"/>
        <end position="125"/>
    </location>
</feature>
<protein>
    <submittedName>
        <fullName evidence="4">ZYRO0B00726p</fullName>
    </submittedName>
</protein>
<feature type="compositionally biased region" description="Polar residues" evidence="2">
    <location>
        <begin position="1368"/>
        <end position="1379"/>
    </location>
</feature>
<keyword evidence="1" id="KW-0677">Repeat</keyword>
<feature type="compositionally biased region" description="Basic and acidic residues" evidence="2">
    <location>
        <begin position="1204"/>
        <end position="1221"/>
    </location>
</feature>
<sequence length="1926" mass="211454">MMDSGTEVSTAHHREIHSYYLALQKYFNNAETKHDRSNSPRAQKARAKLLKLSASQFYELSTDVYDELQRRISDDQSQPEYLLPKATFHMKRNQARQKLANLSHTRFNDLVDDILFEITRRGYNTPPDPEVDENTNSKSTVAAGSSTPNSKKTNMSHFKNDPNISVGSDGSNSQVPPTATIQTSKVIPQKASIDWSSDEEQDTKKSDKNTNNINTNTPKTNNHTQGSRDLGSNEAAPPSNINALQQPNTTPILHPTDSYHHYGDVIDSPALTETGNNHGGDETLTVNPPKNRNSSTFDFEGVSKDVSNEPRSVQSLGESQNKVKLDQLHSEVEALKKENASLRQSRSSGGTSSSENFEKDFRSLSAEVESLTVENEKLRAKVSELEARARNPQPQNKSSLPLSSDNDKNELEKLALDRESVTRYAAQDGSIPFESVQEFHQYIQKLFTDLQTDVDDIGHTLFEDLARLSNTVAQLFVLVDVPDYKEEVILLKASLSHTITSIRYFSVYGALLPRITVQAAISELAFAFCNLVRSCKIKGDGRGGAALGRSKIALNGDKSPIDPPTPSNHNMANSEFRSPFDHPTVITKFEDDFGKDEMSPVKPLKITQKAGMSPSAKTPSSARKQSSGFPFGPMVDTRSPASRGKGSSAGLAFEKTRKLNEASPTSSQSSSIDPGLLAARVKDSTHDKGFSKKSNGWFTDSHDRNDPSRTFNGNTTPEKSTATSRATTAEGTTTLSTPLSTASPSDDHQRKLGENSLKETNSKPQENKGLDIQGNRSQDDNDSMKPRDILNKKDNNESAVDSMKKNNAPSAVNDPYRGDDSMSSRDLPDVKNKTLDISDSVESKDISNLGNKNRNASGDSVKNKDSYDSINPFRNKDLETDEEQGFISKPTPDNTPKELLNPKDSKNTDTPQFSTGNIESTSPEEIRRTPEAIKDAISRLEGNSTPDSQERTEPEAHKNAAKSERVQEKTESKNIQEESEPKEQEQEQQPQLQEEKPRKNSGKSFTEKLRTFATHAGIGLKVDKEQKDKQAAATQPKGHESSDGSSDDRKRDITVTDHDKNANLPETGSSTPISKIAATGFNKESTPSSASPKENDSSNGPRKEYNGSEKTSPSFNKDSDDNSNVASSSTTQNKGLEAAYRENKKPTPLEKSLEKSSENSDDSNPNFNGVNSRDANSNSPPHANNYEKDRESGAAPAPVGSTSSRDDKSMEVGSSSKDEPFGKSAAGTMIGDGLRDAPFNENAPDVMKGGIPQNNNATPFVTLNDGNGETDITPRGGSGSLENSSVGQDKEVPSKLPNFYFSNIPQPPTNSNLTDKLKKTFADIPSEDENEEGSDFNNSPYMSDDGSVFRAFKQSLKEENGASRGSPLIQQENFHGSNSEAREKPAGLGLSEKTDLKLNNRPFGIPSGSNQSSNFSVPEQMRDRGHNQDKQRQPASYDASSQNHPKEEFSRKVQDGAPPHKEGDQDISHNSRDTRGNKSDLTGFEDVDDSMTNPGEYFKDHNEASTGQGKSSSASSKNTPKPDHDSFPLGNNVKDDKYKETHRPWDSTDEEDDYDADSFKDAFTENGFDRLEQNSNNSKSKPEEKDINNSKGIENRNNDYSHSKDDSRSLSENTYNKSKGRGASDLSVLPGTAEETNQQHLTSIDEPSDDLNAGPSFSEEKDVTDASAPKSARSVAPQFQPVKLFSSNSQTHDPSNGKAEFSKNDDVTKSPNVPKTPVMRSSVFRPQVVKTPSGKTPSLNSPVGRSPGTRSLASTRTDDGDYIFDVDAFDIENPDNTLSELLLYLEHQSLQVIATIQSLLTSIKEPHATKGNLRKESNAISQVIRQMVDATSISMNQSRNASLKEHGSWVVKSLEDCYLRMTTLCQLNRSGGFNDNPEDENYANKHFKQRLAGIAFDIAKCTKELVKTVEEASLKEEIEFLNSRLN</sequence>
<feature type="compositionally biased region" description="Polar residues" evidence="2">
    <location>
        <begin position="1407"/>
        <end position="1417"/>
    </location>
</feature>
<feature type="compositionally biased region" description="Basic and acidic residues" evidence="2">
    <location>
        <begin position="1021"/>
        <end position="1030"/>
    </location>
</feature>
<dbReference type="EMBL" id="CU928174">
    <property type="protein sequence ID" value="CAR26052.1"/>
    <property type="molecule type" value="Genomic_DNA"/>
</dbReference>
<feature type="compositionally biased region" description="Low complexity" evidence="2">
    <location>
        <begin position="209"/>
        <end position="224"/>
    </location>
</feature>
<feature type="compositionally biased region" description="Polar residues" evidence="2">
    <location>
        <begin position="284"/>
        <end position="297"/>
    </location>
</feature>
<feature type="compositionally biased region" description="Polar residues" evidence="2">
    <location>
        <begin position="134"/>
        <end position="186"/>
    </location>
</feature>
<feature type="compositionally biased region" description="Basic and acidic residues" evidence="2">
    <location>
        <begin position="1037"/>
        <end position="1061"/>
    </location>
</feature>
<feature type="compositionally biased region" description="Polar residues" evidence="2">
    <location>
        <begin position="846"/>
        <end position="860"/>
    </location>
</feature>
<dbReference type="InterPro" id="IPR039892">
    <property type="entry name" value="Spa2/Sph1"/>
</dbReference>
<feature type="compositionally biased region" description="Polar residues" evidence="2">
    <location>
        <begin position="908"/>
        <end position="923"/>
    </location>
</feature>
<dbReference type="InterPro" id="IPR022018">
    <property type="entry name" value="GIT1_C"/>
</dbReference>
<feature type="compositionally biased region" description="Polar residues" evidence="2">
    <location>
        <begin position="1167"/>
        <end position="1182"/>
    </location>
</feature>
<dbReference type="GO" id="GO:0005826">
    <property type="term" value="C:actomyosin contractile ring"/>
    <property type="evidence" value="ECO:0007669"/>
    <property type="project" value="TreeGrafter"/>
</dbReference>
<reference evidence="4 5" key="1">
    <citation type="journal article" date="2009" name="Genome Res.">
        <title>Comparative genomics of protoploid Saccharomycetaceae.</title>
        <authorList>
            <consortium name="The Genolevures Consortium"/>
            <person name="Souciet J.-L."/>
            <person name="Dujon B."/>
            <person name="Gaillardin C."/>
            <person name="Johnston M."/>
            <person name="Baret P.V."/>
            <person name="Cliften P."/>
            <person name="Sherman D.J."/>
            <person name="Weissenbach J."/>
            <person name="Westhof E."/>
            <person name="Wincker P."/>
            <person name="Jubin C."/>
            <person name="Poulain J."/>
            <person name="Barbe V."/>
            <person name="Segurens B."/>
            <person name="Artiguenave F."/>
            <person name="Anthouard V."/>
            <person name="Vacherie B."/>
            <person name="Val M.-E."/>
            <person name="Fulton R.S."/>
            <person name="Minx P."/>
            <person name="Wilson R."/>
            <person name="Durrens P."/>
            <person name="Jean G."/>
            <person name="Marck C."/>
            <person name="Martin T."/>
            <person name="Nikolski M."/>
            <person name="Rolland T."/>
            <person name="Seret M.-L."/>
            <person name="Casaregola S."/>
            <person name="Despons L."/>
            <person name="Fairhead C."/>
            <person name="Fischer G."/>
            <person name="Lafontaine I."/>
            <person name="Leh V."/>
            <person name="Lemaire M."/>
            <person name="de Montigny J."/>
            <person name="Neuveglise C."/>
            <person name="Thierry A."/>
            <person name="Blanc-Lenfle I."/>
            <person name="Bleykasten C."/>
            <person name="Diffels J."/>
            <person name="Fritsch E."/>
            <person name="Frangeul L."/>
            <person name="Goeffon A."/>
            <person name="Jauniaux N."/>
            <person name="Kachouri-Lafond R."/>
            <person name="Payen C."/>
            <person name="Potier S."/>
            <person name="Pribylova L."/>
            <person name="Ozanne C."/>
            <person name="Richard G.-F."/>
            <person name="Sacerdot C."/>
            <person name="Straub M.-L."/>
            <person name="Talla E."/>
        </authorList>
    </citation>
    <scope>NUCLEOTIDE SEQUENCE [LARGE SCALE GENOMIC DNA]</scope>
    <source>
        <strain evidence="4 5">ATCC 2623 / CBS 732 / BCRC 21506 / NBRC 1130 / NCYC 568 / NRRL Y-229</strain>
    </source>
</reference>
<feature type="compositionally biased region" description="Basic and acidic residues" evidence="2">
    <location>
        <begin position="1533"/>
        <end position="1546"/>
    </location>
</feature>
<name>C5DQJ1_ZYGRC</name>
<dbReference type="GO" id="GO:0000131">
    <property type="term" value="C:incipient cellular bud site"/>
    <property type="evidence" value="ECO:0007669"/>
    <property type="project" value="TreeGrafter"/>
</dbReference>
<dbReference type="PANTHER" id="PTHR21601:SF0">
    <property type="entry name" value="PROTEIN SPA2-RELATED"/>
    <property type="match status" value="1"/>
</dbReference>
<evidence type="ECO:0000256" key="2">
    <source>
        <dbReference type="SAM" id="MobiDB-lite"/>
    </source>
</evidence>
<dbReference type="HOGENOM" id="CLU_002012_0_0_1"/>
<dbReference type="GO" id="GO:0036267">
    <property type="term" value="P:invasive filamentous growth"/>
    <property type="evidence" value="ECO:0007669"/>
    <property type="project" value="TreeGrafter"/>
</dbReference>
<organism evidence="4 5">
    <name type="scientific">Zygosaccharomyces rouxii (strain ATCC 2623 / CBS 732 / NBRC 1130 / NCYC 568 / NRRL Y-229)</name>
    <dbReference type="NCBI Taxonomy" id="559307"/>
    <lineage>
        <taxon>Eukaryota</taxon>
        <taxon>Fungi</taxon>
        <taxon>Dikarya</taxon>
        <taxon>Ascomycota</taxon>
        <taxon>Saccharomycotina</taxon>
        <taxon>Saccharomycetes</taxon>
        <taxon>Saccharomycetales</taxon>
        <taxon>Saccharomycetaceae</taxon>
        <taxon>Zygosaccharomyces</taxon>
    </lineage>
</organism>
<dbReference type="Pfam" id="PF08518">
    <property type="entry name" value="GIT_SHD"/>
    <property type="match status" value="2"/>
</dbReference>
<feature type="compositionally biased region" description="Basic and acidic residues" evidence="2">
    <location>
        <begin position="816"/>
        <end position="845"/>
    </location>
</feature>
<dbReference type="Proteomes" id="UP000008536">
    <property type="component" value="Chromosome B"/>
</dbReference>
<feature type="region of interest" description="Disordered" evidence="2">
    <location>
        <begin position="553"/>
        <end position="577"/>
    </location>
</feature>
<feature type="compositionally biased region" description="Basic and acidic residues" evidence="2">
    <location>
        <begin position="1444"/>
        <end position="1478"/>
    </location>
</feature>
<dbReference type="GO" id="GO:0007124">
    <property type="term" value="P:pseudohyphal growth"/>
    <property type="evidence" value="ECO:0007669"/>
    <property type="project" value="TreeGrafter"/>
</dbReference>
<feature type="compositionally biased region" description="Polar residues" evidence="2">
    <location>
        <begin position="708"/>
        <end position="719"/>
    </location>
</feature>
<feature type="compositionally biased region" description="Polar residues" evidence="2">
    <location>
        <begin position="1300"/>
        <end position="1314"/>
    </location>
</feature>
<dbReference type="GO" id="GO:1902716">
    <property type="term" value="C:cell cortex of growing cell tip"/>
    <property type="evidence" value="ECO:0007669"/>
    <property type="project" value="TreeGrafter"/>
</dbReference>
<feature type="compositionally biased region" description="Low complexity" evidence="2">
    <location>
        <begin position="720"/>
        <end position="744"/>
    </location>
</feature>
<dbReference type="GO" id="GO:0005934">
    <property type="term" value="C:cellular bud tip"/>
    <property type="evidence" value="ECO:0007669"/>
    <property type="project" value="TreeGrafter"/>
</dbReference>
<dbReference type="GO" id="GO:0005935">
    <property type="term" value="C:cellular bud neck"/>
    <property type="evidence" value="ECO:0007669"/>
    <property type="project" value="TreeGrafter"/>
</dbReference>
<dbReference type="InParanoid" id="C5DQJ1"/>
<proteinExistence type="predicted"/>
<dbReference type="STRING" id="559307.C5DQJ1"/>
<dbReference type="Pfam" id="PF12205">
    <property type="entry name" value="GIT1_C"/>
    <property type="match status" value="1"/>
</dbReference>
<accession>C5DQJ1</accession>
<gene>
    <name evidence="4" type="ordered locus">ZYRO0B00726g</name>
</gene>
<dbReference type="FunCoup" id="C5DQJ1">
    <property type="interactions" value="234"/>
</dbReference>
<evidence type="ECO:0000313" key="4">
    <source>
        <dbReference type="EMBL" id="CAR26052.1"/>
    </source>
</evidence>
<dbReference type="Gene3D" id="1.20.120.330">
    <property type="entry name" value="Nucleotidyltransferases domain 2"/>
    <property type="match status" value="1"/>
</dbReference>
<feature type="compositionally biased region" description="Polar residues" evidence="2">
    <location>
        <begin position="239"/>
        <end position="251"/>
    </location>
</feature>
<feature type="compositionally biased region" description="Basic and acidic residues" evidence="2">
    <location>
        <begin position="1557"/>
        <end position="1572"/>
    </location>
</feature>
<dbReference type="SMART" id="SM00555">
    <property type="entry name" value="GIT"/>
    <property type="match status" value="2"/>
</dbReference>
<feature type="compositionally biased region" description="Basic and acidic residues" evidence="2">
    <location>
        <begin position="745"/>
        <end position="769"/>
    </location>
</feature>
<feature type="region of interest" description="Disordered" evidence="2">
    <location>
        <begin position="123"/>
        <end position="325"/>
    </location>
</feature>
<feature type="compositionally biased region" description="Basic and acidic residues" evidence="2">
    <location>
        <begin position="1580"/>
        <end position="1609"/>
    </location>
</feature>
<feature type="region of interest" description="Disordered" evidence="2">
    <location>
        <begin position="337"/>
        <end position="358"/>
    </location>
</feature>
<dbReference type="PANTHER" id="PTHR21601">
    <property type="entry name" value="SPA2 PROTEIN"/>
    <property type="match status" value="1"/>
</dbReference>
<dbReference type="KEGG" id="zro:ZYRO0B00726g"/>
<feature type="region of interest" description="Disordered" evidence="2">
    <location>
        <begin position="384"/>
        <end position="407"/>
    </location>
</feature>
<evidence type="ECO:0000259" key="3">
    <source>
        <dbReference type="SMART" id="SM00555"/>
    </source>
</evidence>
<feature type="compositionally biased region" description="Basic and acidic residues" evidence="2">
    <location>
        <begin position="1139"/>
        <end position="1158"/>
    </location>
</feature>
<evidence type="ECO:0000313" key="5">
    <source>
        <dbReference type="Proteomes" id="UP000008536"/>
    </source>
</evidence>
<feature type="compositionally biased region" description="Polar residues" evidence="2">
    <location>
        <begin position="392"/>
        <end position="404"/>
    </location>
</feature>
<evidence type="ECO:0000256" key="1">
    <source>
        <dbReference type="ARBA" id="ARBA00022737"/>
    </source>
</evidence>
<feature type="region of interest" description="Disordered" evidence="2">
    <location>
        <begin position="682"/>
        <end position="1757"/>
    </location>
</feature>
<feature type="compositionally biased region" description="Basic and acidic residues" evidence="2">
    <location>
        <begin position="1420"/>
        <end position="1432"/>
    </location>
</feature>
<dbReference type="GO" id="GO:0005078">
    <property type="term" value="F:MAP-kinase scaffold activity"/>
    <property type="evidence" value="ECO:0007669"/>
    <property type="project" value="TreeGrafter"/>
</dbReference>
<dbReference type="GO" id="GO:0043332">
    <property type="term" value="C:mating projection tip"/>
    <property type="evidence" value="ECO:0007669"/>
    <property type="project" value="TreeGrafter"/>
</dbReference>
<feature type="compositionally biased region" description="Basic and acidic residues" evidence="2">
    <location>
        <begin position="1093"/>
        <end position="1107"/>
    </location>
</feature>
<feature type="compositionally biased region" description="Polar residues" evidence="2">
    <location>
        <begin position="615"/>
        <end position="628"/>
    </location>
</feature>
<feature type="compositionally biased region" description="Polar residues" evidence="2">
    <location>
        <begin position="1733"/>
        <end position="1755"/>
    </location>
</feature>
<feature type="compositionally biased region" description="Polar residues" evidence="2">
    <location>
        <begin position="567"/>
        <end position="576"/>
    </location>
</feature>
<feature type="compositionally biased region" description="Polar residues" evidence="2">
    <location>
        <begin position="1252"/>
        <end position="1267"/>
    </location>
</feature>
<feature type="compositionally biased region" description="Low complexity" evidence="2">
    <location>
        <begin position="1504"/>
        <end position="1517"/>
    </location>
</feature>
<feature type="compositionally biased region" description="Basic and acidic residues" evidence="2">
    <location>
        <begin position="948"/>
        <end position="985"/>
    </location>
</feature>
<feature type="compositionally biased region" description="Polar residues" evidence="2">
    <location>
        <begin position="1685"/>
        <end position="1694"/>
    </location>
</feature>
<feature type="compositionally biased region" description="Basic and acidic residues" evidence="2">
    <location>
        <begin position="777"/>
        <end position="796"/>
    </location>
</feature>
<feature type="compositionally biased region" description="Acidic residues" evidence="2">
    <location>
        <begin position="1325"/>
        <end position="1334"/>
    </location>
</feature>
<feature type="compositionally biased region" description="Polar residues" evidence="2">
    <location>
        <begin position="1064"/>
        <end position="1073"/>
    </location>
</feature>
<dbReference type="GO" id="GO:0007121">
    <property type="term" value="P:bipolar cellular bud site selection"/>
    <property type="evidence" value="ECO:0007669"/>
    <property type="project" value="TreeGrafter"/>
</dbReference>
<dbReference type="InterPro" id="IPR013724">
    <property type="entry name" value="GIT_SHD"/>
</dbReference>
<keyword evidence="5" id="KW-1185">Reference proteome</keyword>
<feature type="compositionally biased region" description="Polar residues" evidence="2">
    <location>
        <begin position="309"/>
        <end position="320"/>
    </location>
</feature>